<dbReference type="AlphaFoldDB" id="A0AAW2BI22"/>
<proteinExistence type="inferred from homology"/>
<sequence length="146" mass="16221">MGATDRRCWSGGLLMAIRLAQALVVHWVMDSRLAQALVVHWVMDSRWSDLFFDGYPENKRWIGRGRGQGMGRYDIFGRTVSPACCEGIKAFNSASNTTQDHRAACSSIMDGLSKFLGINYELVGTLPETYGTTCPYKITPTTNCSK</sequence>
<organism evidence="3 4">
    <name type="scientific">Lithocarpus litseifolius</name>
    <dbReference type="NCBI Taxonomy" id="425828"/>
    <lineage>
        <taxon>Eukaryota</taxon>
        <taxon>Viridiplantae</taxon>
        <taxon>Streptophyta</taxon>
        <taxon>Embryophyta</taxon>
        <taxon>Tracheophyta</taxon>
        <taxon>Spermatophyta</taxon>
        <taxon>Magnoliopsida</taxon>
        <taxon>eudicotyledons</taxon>
        <taxon>Gunneridae</taxon>
        <taxon>Pentapetalae</taxon>
        <taxon>rosids</taxon>
        <taxon>fabids</taxon>
        <taxon>Fagales</taxon>
        <taxon>Fagaceae</taxon>
        <taxon>Lithocarpus</taxon>
    </lineage>
</organism>
<dbReference type="CDD" id="cd01960">
    <property type="entry name" value="nsLTP1"/>
    <property type="match status" value="1"/>
</dbReference>
<dbReference type="Gene3D" id="1.10.110.10">
    <property type="entry name" value="Plant lipid-transfer and hydrophobic proteins"/>
    <property type="match status" value="1"/>
</dbReference>
<dbReference type="PRINTS" id="PR00382">
    <property type="entry name" value="LIPIDTRNSFER"/>
</dbReference>
<dbReference type="Proteomes" id="UP001459277">
    <property type="component" value="Unassembled WGS sequence"/>
</dbReference>
<comment type="caution">
    <text evidence="3">The sequence shown here is derived from an EMBL/GenBank/DDBJ whole genome shotgun (WGS) entry which is preliminary data.</text>
</comment>
<name>A0AAW2BI22_9ROSI</name>
<dbReference type="GO" id="GO:0006869">
    <property type="term" value="P:lipid transport"/>
    <property type="evidence" value="ECO:0007669"/>
    <property type="project" value="InterPro"/>
</dbReference>
<keyword evidence="2" id="KW-0732">Signal</keyword>
<dbReference type="SUPFAM" id="SSF47699">
    <property type="entry name" value="Bifunctional inhibitor/lipid-transfer protein/seed storage 2S albumin"/>
    <property type="match status" value="1"/>
</dbReference>
<feature type="chain" id="PRO_5043407950" evidence="2">
    <location>
        <begin position="23"/>
        <end position="146"/>
    </location>
</feature>
<dbReference type="GO" id="GO:0008289">
    <property type="term" value="F:lipid binding"/>
    <property type="evidence" value="ECO:0007669"/>
    <property type="project" value="InterPro"/>
</dbReference>
<dbReference type="InterPro" id="IPR000528">
    <property type="entry name" value="Plant_nsLTP"/>
</dbReference>
<protein>
    <submittedName>
        <fullName evidence="3">Uncharacterized protein</fullName>
    </submittedName>
</protein>
<dbReference type="InterPro" id="IPR036312">
    <property type="entry name" value="Bifun_inhib/LTP/seed_sf"/>
</dbReference>
<evidence type="ECO:0000313" key="4">
    <source>
        <dbReference type="Proteomes" id="UP001459277"/>
    </source>
</evidence>
<comment type="similarity">
    <text evidence="1">Belongs to the plant LTP family.</text>
</comment>
<accession>A0AAW2BI22</accession>
<reference evidence="3 4" key="1">
    <citation type="submission" date="2024-01" db="EMBL/GenBank/DDBJ databases">
        <title>A telomere-to-telomere, gap-free genome of sweet tea (Lithocarpus litseifolius).</title>
        <authorList>
            <person name="Zhou J."/>
        </authorList>
    </citation>
    <scope>NUCLEOTIDE SEQUENCE [LARGE SCALE GENOMIC DNA]</scope>
    <source>
        <strain evidence="3">Zhou-2022a</strain>
        <tissue evidence="3">Leaf</tissue>
    </source>
</reference>
<feature type="signal peptide" evidence="2">
    <location>
        <begin position="1"/>
        <end position="22"/>
    </location>
</feature>
<dbReference type="PANTHER" id="PTHR33076">
    <property type="entry name" value="NON-SPECIFIC LIPID-TRANSFER PROTEIN 2-RELATED"/>
    <property type="match status" value="1"/>
</dbReference>
<keyword evidence="4" id="KW-1185">Reference proteome</keyword>
<dbReference type="EMBL" id="JAZDWU010000011">
    <property type="protein sequence ID" value="KAK9985670.1"/>
    <property type="molecule type" value="Genomic_DNA"/>
</dbReference>
<evidence type="ECO:0000313" key="3">
    <source>
        <dbReference type="EMBL" id="KAK9985670.1"/>
    </source>
</evidence>
<evidence type="ECO:0000256" key="1">
    <source>
        <dbReference type="ARBA" id="ARBA00009748"/>
    </source>
</evidence>
<gene>
    <name evidence="3" type="ORF">SO802_030621</name>
</gene>
<evidence type="ECO:0000256" key="2">
    <source>
        <dbReference type="SAM" id="SignalP"/>
    </source>
</evidence>